<evidence type="ECO:0000313" key="2">
    <source>
        <dbReference type="Proteomes" id="UP000276133"/>
    </source>
</evidence>
<reference evidence="1 2" key="1">
    <citation type="journal article" date="2018" name="Sci. Rep.">
        <title>Genomic signatures of local adaptation to the degree of environmental predictability in rotifers.</title>
        <authorList>
            <person name="Franch-Gras L."/>
            <person name="Hahn C."/>
            <person name="Garcia-Roger E.M."/>
            <person name="Carmona M.J."/>
            <person name="Serra M."/>
            <person name="Gomez A."/>
        </authorList>
    </citation>
    <scope>NUCLEOTIDE SEQUENCE [LARGE SCALE GENOMIC DNA]</scope>
    <source>
        <strain evidence="1">HYR1</strain>
    </source>
</reference>
<dbReference type="Proteomes" id="UP000276133">
    <property type="component" value="Unassembled WGS sequence"/>
</dbReference>
<name>A0A3M7SRU9_BRAPC</name>
<comment type="caution">
    <text evidence="1">The sequence shown here is derived from an EMBL/GenBank/DDBJ whole genome shotgun (WGS) entry which is preliminary data.</text>
</comment>
<keyword evidence="2" id="KW-1185">Reference proteome</keyword>
<accession>A0A3M7SRU9</accession>
<protein>
    <submittedName>
        <fullName evidence="1">Uncharacterized protein</fullName>
    </submittedName>
</protein>
<sequence>MMLRSDPPIYSQNNNIPIVVCTQQGHTVQHCKIYQYNKIYKILQQVLVYVRPCTKYPTHALKHASLNRGIRLHLITNE</sequence>
<dbReference type="EMBL" id="REGN01000848">
    <property type="protein sequence ID" value="RNA38601.1"/>
    <property type="molecule type" value="Genomic_DNA"/>
</dbReference>
<dbReference type="AlphaFoldDB" id="A0A3M7SRU9"/>
<proteinExistence type="predicted"/>
<gene>
    <name evidence="1" type="ORF">BpHYR1_053941</name>
</gene>
<organism evidence="1 2">
    <name type="scientific">Brachionus plicatilis</name>
    <name type="common">Marine rotifer</name>
    <name type="synonym">Brachionus muelleri</name>
    <dbReference type="NCBI Taxonomy" id="10195"/>
    <lineage>
        <taxon>Eukaryota</taxon>
        <taxon>Metazoa</taxon>
        <taxon>Spiralia</taxon>
        <taxon>Gnathifera</taxon>
        <taxon>Rotifera</taxon>
        <taxon>Eurotatoria</taxon>
        <taxon>Monogononta</taxon>
        <taxon>Pseudotrocha</taxon>
        <taxon>Ploima</taxon>
        <taxon>Brachionidae</taxon>
        <taxon>Brachionus</taxon>
    </lineage>
</organism>
<evidence type="ECO:0000313" key="1">
    <source>
        <dbReference type="EMBL" id="RNA38601.1"/>
    </source>
</evidence>